<dbReference type="Proteomes" id="UP000306509">
    <property type="component" value="Unassembled WGS sequence"/>
</dbReference>
<dbReference type="GO" id="GO:0005829">
    <property type="term" value="C:cytosol"/>
    <property type="evidence" value="ECO:0007669"/>
    <property type="project" value="TreeGrafter"/>
</dbReference>
<evidence type="ECO:0000256" key="2">
    <source>
        <dbReference type="ARBA" id="ARBA00022741"/>
    </source>
</evidence>
<dbReference type="Pfam" id="PF13361">
    <property type="entry name" value="UvrD_C"/>
    <property type="match status" value="1"/>
</dbReference>
<feature type="domain" description="UvrD-like helicase C-terminal" evidence="13">
    <location>
        <begin position="277"/>
        <end position="539"/>
    </location>
</feature>
<gene>
    <name evidence="14" type="primary">yjcD</name>
    <name evidence="14" type="ORF">DSM106044_05507</name>
</gene>
<comment type="similarity">
    <text evidence="1">Belongs to the helicase family. UvrD subfamily.</text>
</comment>
<dbReference type="Gene3D" id="1.10.10.160">
    <property type="match status" value="1"/>
</dbReference>
<dbReference type="Gene3D" id="1.10.486.10">
    <property type="entry name" value="PCRA, domain 4"/>
    <property type="match status" value="1"/>
</dbReference>
<keyword evidence="6" id="KW-0238">DNA-binding</keyword>
<dbReference type="GO" id="GO:0043138">
    <property type="term" value="F:3'-5' DNA helicase activity"/>
    <property type="evidence" value="ECO:0007669"/>
    <property type="project" value="UniProtKB-EC"/>
</dbReference>
<dbReference type="CDD" id="cd18807">
    <property type="entry name" value="SF1_C_UvrD"/>
    <property type="match status" value="1"/>
</dbReference>
<evidence type="ECO:0000256" key="7">
    <source>
        <dbReference type="ARBA" id="ARBA00023235"/>
    </source>
</evidence>
<evidence type="ECO:0000259" key="12">
    <source>
        <dbReference type="PROSITE" id="PS51198"/>
    </source>
</evidence>
<dbReference type="Pfam" id="PF00580">
    <property type="entry name" value="UvrD-helicase"/>
    <property type="match status" value="1"/>
</dbReference>
<dbReference type="AlphaFoldDB" id="A0A4U8PZ97"/>
<sequence>MSFTKAQSRAITHKDGPMIVLAGPGSGKTTVITERTKYLIQNYGINPMEILVITFTKAAAQEMRQRFLRLMEQEQTQVTFGTFHAIFFGILKHAYHFTGENILREDQKHQYLKDIVGRMNLDIEDEADFIGGIISEISLVKNDQIPLEHYYSTTCSENAFRDIYQKYQQRLERENRLDFDDMLVYTYQLLKERPDILLGWQNRYRYILVDEFQDINKIQYEIVKMLAAPENNIFIVGDDDQSIYRFRGAKPEIMLNFPKEFKDTKTILLDQNFRCTGNIVKAAELVIRHNQMRFQKNMKEVKESGDKIELHTFANQPQECAHIIKKVQEYIKQDYQYSDIAILFRTNTDARLLAEKFMEYNIPFKMRDSMPNIYDHWIAKNVISYIHLALGSRERREFLQVMNRPNRYIGRECVDEAQVSLENLKKYYDDKHWVVERIEQLEYQLNILKRMNPYAAINFIRHGIGYEAYLNEYADFRKIKAEDLYEVLNEMQEGAKDFKTFEAWFAHIEEYTKALNDQAKEQNRVSNAVTFTTLHSSKGLEFANVFIIDINEGIIPHRKAILDADMQEERRMFYVGMTRAKEHLHMYSIRERYGKNLMPSVFLENLKQDVKTAG</sequence>
<organism evidence="14 15">
    <name type="scientific">Robinsoniella peoriensis</name>
    <dbReference type="NCBI Taxonomy" id="180332"/>
    <lineage>
        <taxon>Bacteria</taxon>
        <taxon>Bacillati</taxon>
        <taxon>Bacillota</taxon>
        <taxon>Clostridia</taxon>
        <taxon>Lachnospirales</taxon>
        <taxon>Lachnospiraceae</taxon>
        <taxon>Robinsoniella</taxon>
    </lineage>
</organism>
<dbReference type="InterPro" id="IPR000212">
    <property type="entry name" value="DNA_helicase_UvrD/REP"/>
</dbReference>
<comment type="caution">
    <text evidence="14">The sequence shown here is derived from an EMBL/GenBank/DDBJ whole genome shotgun (WGS) entry which is preliminary data.</text>
</comment>
<dbReference type="GO" id="GO:0003677">
    <property type="term" value="F:DNA binding"/>
    <property type="evidence" value="ECO:0007669"/>
    <property type="project" value="UniProtKB-KW"/>
</dbReference>
<dbReference type="EMBL" id="QGQD01000112">
    <property type="protein sequence ID" value="TLC97709.1"/>
    <property type="molecule type" value="Genomic_DNA"/>
</dbReference>
<evidence type="ECO:0000259" key="13">
    <source>
        <dbReference type="PROSITE" id="PS51217"/>
    </source>
</evidence>
<keyword evidence="4 11" id="KW-0347">Helicase</keyword>
<dbReference type="GO" id="GO:0016887">
    <property type="term" value="F:ATP hydrolysis activity"/>
    <property type="evidence" value="ECO:0007669"/>
    <property type="project" value="RHEA"/>
</dbReference>
<evidence type="ECO:0000256" key="6">
    <source>
        <dbReference type="ARBA" id="ARBA00023125"/>
    </source>
</evidence>
<evidence type="ECO:0000256" key="4">
    <source>
        <dbReference type="ARBA" id="ARBA00022806"/>
    </source>
</evidence>
<dbReference type="GO" id="GO:0005524">
    <property type="term" value="F:ATP binding"/>
    <property type="evidence" value="ECO:0007669"/>
    <property type="project" value="UniProtKB-UniRule"/>
</dbReference>
<dbReference type="PANTHER" id="PTHR11070">
    <property type="entry name" value="UVRD / RECB / PCRA DNA HELICASE FAMILY MEMBER"/>
    <property type="match status" value="1"/>
</dbReference>
<dbReference type="Gene3D" id="3.40.50.300">
    <property type="entry name" value="P-loop containing nucleotide triphosphate hydrolases"/>
    <property type="match status" value="2"/>
</dbReference>
<dbReference type="GO" id="GO:0033202">
    <property type="term" value="C:DNA helicase complex"/>
    <property type="evidence" value="ECO:0007669"/>
    <property type="project" value="TreeGrafter"/>
</dbReference>
<dbReference type="PANTHER" id="PTHR11070:SF2">
    <property type="entry name" value="ATP-DEPENDENT DNA HELICASE SRS2"/>
    <property type="match status" value="1"/>
</dbReference>
<dbReference type="GO" id="GO:0000725">
    <property type="term" value="P:recombinational repair"/>
    <property type="evidence" value="ECO:0007669"/>
    <property type="project" value="TreeGrafter"/>
</dbReference>
<dbReference type="InterPro" id="IPR014016">
    <property type="entry name" value="UvrD-like_ATP-bd"/>
</dbReference>
<dbReference type="CDD" id="cd17932">
    <property type="entry name" value="DEXQc_UvrD"/>
    <property type="match status" value="1"/>
</dbReference>
<protein>
    <recommendedName>
        <fullName evidence="9">DNA 3'-5' helicase</fullName>
        <ecNumber evidence="9">5.6.2.4</ecNumber>
    </recommendedName>
</protein>
<evidence type="ECO:0000256" key="3">
    <source>
        <dbReference type="ARBA" id="ARBA00022801"/>
    </source>
</evidence>
<feature type="binding site" evidence="11">
    <location>
        <begin position="22"/>
        <end position="29"/>
    </location>
    <ligand>
        <name>ATP</name>
        <dbReference type="ChEBI" id="CHEBI:30616"/>
    </ligand>
</feature>
<dbReference type="PROSITE" id="PS51217">
    <property type="entry name" value="UVRD_HELICASE_CTER"/>
    <property type="match status" value="1"/>
</dbReference>
<keyword evidence="7" id="KW-0413">Isomerase</keyword>
<name>A0A4U8PZ97_9FIRM</name>
<proteinExistence type="inferred from homology"/>
<keyword evidence="15" id="KW-1185">Reference proteome</keyword>
<reference evidence="14 15" key="1">
    <citation type="journal article" date="2019" name="Anaerobe">
        <title>Detection of Robinsoniella peoriensis in multiple bone samples of a trauma patient.</title>
        <authorList>
            <person name="Schrottner P."/>
            <person name="Hartwich K."/>
            <person name="Bunk B."/>
            <person name="Schober I."/>
            <person name="Helbig S."/>
            <person name="Rudolph W.W."/>
            <person name="Gunzer F."/>
        </authorList>
    </citation>
    <scope>NUCLEOTIDE SEQUENCE [LARGE SCALE GENOMIC DNA]</scope>
    <source>
        <strain evidence="14 15">DSM 106044</strain>
    </source>
</reference>
<evidence type="ECO:0000256" key="1">
    <source>
        <dbReference type="ARBA" id="ARBA00009922"/>
    </source>
</evidence>
<accession>A0A4U8PZ97</accession>
<keyword evidence="3 11" id="KW-0378">Hydrolase</keyword>
<evidence type="ECO:0000256" key="9">
    <source>
        <dbReference type="ARBA" id="ARBA00034808"/>
    </source>
</evidence>
<evidence type="ECO:0000256" key="8">
    <source>
        <dbReference type="ARBA" id="ARBA00034617"/>
    </source>
</evidence>
<dbReference type="InterPro" id="IPR013986">
    <property type="entry name" value="DExx_box_DNA_helicase_dom_sf"/>
</dbReference>
<evidence type="ECO:0000256" key="11">
    <source>
        <dbReference type="PROSITE-ProRule" id="PRU00560"/>
    </source>
</evidence>
<evidence type="ECO:0000313" key="15">
    <source>
        <dbReference type="Proteomes" id="UP000306509"/>
    </source>
</evidence>
<dbReference type="InterPro" id="IPR014017">
    <property type="entry name" value="DNA_helicase_UvrD-like_C"/>
</dbReference>
<keyword evidence="2 11" id="KW-0547">Nucleotide-binding</keyword>
<dbReference type="RefSeq" id="WP_138004161.1">
    <property type="nucleotide sequence ID" value="NZ_QGQD01000112.1"/>
</dbReference>
<dbReference type="PROSITE" id="PS51198">
    <property type="entry name" value="UVRD_HELICASE_ATP_BIND"/>
    <property type="match status" value="1"/>
</dbReference>
<dbReference type="EC" id="5.6.2.4" evidence="9"/>
<dbReference type="SUPFAM" id="SSF52540">
    <property type="entry name" value="P-loop containing nucleoside triphosphate hydrolases"/>
    <property type="match status" value="1"/>
</dbReference>
<evidence type="ECO:0000313" key="14">
    <source>
        <dbReference type="EMBL" id="TLC97709.1"/>
    </source>
</evidence>
<evidence type="ECO:0000256" key="5">
    <source>
        <dbReference type="ARBA" id="ARBA00022840"/>
    </source>
</evidence>
<comment type="catalytic activity">
    <reaction evidence="10">
        <text>ATP + H2O = ADP + phosphate + H(+)</text>
        <dbReference type="Rhea" id="RHEA:13065"/>
        <dbReference type="ChEBI" id="CHEBI:15377"/>
        <dbReference type="ChEBI" id="CHEBI:15378"/>
        <dbReference type="ChEBI" id="CHEBI:30616"/>
        <dbReference type="ChEBI" id="CHEBI:43474"/>
        <dbReference type="ChEBI" id="CHEBI:456216"/>
        <dbReference type="EC" id="5.6.2.4"/>
    </reaction>
</comment>
<keyword evidence="5 11" id="KW-0067">ATP-binding</keyword>
<dbReference type="InterPro" id="IPR027417">
    <property type="entry name" value="P-loop_NTPase"/>
</dbReference>
<dbReference type="STRING" id="180332.GCA_000797495_05384"/>
<comment type="catalytic activity">
    <reaction evidence="8">
        <text>Couples ATP hydrolysis with the unwinding of duplex DNA by translocating in the 3'-5' direction.</text>
        <dbReference type="EC" id="5.6.2.4"/>
    </reaction>
</comment>
<feature type="domain" description="UvrD-like helicase ATP-binding" evidence="12">
    <location>
        <begin position="1"/>
        <end position="276"/>
    </location>
</feature>
<evidence type="ECO:0000256" key="10">
    <source>
        <dbReference type="ARBA" id="ARBA00048988"/>
    </source>
</evidence>